<feature type="transmembrane region" description="Helical" evidence="1">
    <location>
        <begin position="24"/>
        <end position="45"/>
    </location>
</feature>
<keyword evidence="1" id="KW-0812">Transmembrane</keyword>
<reference evidence="3 4" key="1">
    <citation type="submission" date="2019-02" db="EMBL/GenBank/DDBJ databases">
        <title>Deep-cultivation of Planctomycetes and their phenomic and genomic characterization uncovers novel biology.</title>
        <authorList>
            <person name="Wiegand S."/>
            <person name="Jogler M."/>
            <person name="Boedeker C."/>
            <person name="Pinto D."/>
            <person name="Vollmers J."/>
            <person name="Rivas-Marin E."/>
            <person name="Kohn T."/>
            <person name="Peeters S.H."/>
            <person name="Heuer A."/>
            <person name="Rast P."/>
            <person name="Oberbeckmann S."/>
            <person name="Bunk B."/>
            <person name="Jeske O."/>
            <person name="Meyerdierks A."/>
            <person name="Storesund J.E."/>
            <person name="Kallscheuer N."/>
            <person name="Luecker S."/>
            <person name="Lage O.M."/>
            <person name="Pohl T."/>
            <person name="Merkel B.J."/>
            <person name="Hornburger P."/>
            <person name="Mueller R.-W."/>
            <person name="Bruemmer F."/>
            <person name="Labrenz M."/>
            <person name="Spormann A.M."/>
            <person name="Op den Camp H."/>
            <person name="Overmann J."/>
            <person name="Amann R."/>
            <person name="Jetten M.S.M."/>
            <person name="Mascher T."/>
            <person name="Medema M.H."/>
            <person name="Devos D.P."/>
            <person name="Kaster A.-K."/>
            <person name="Ovreas L."/>
            <person name="Rohde M."/>
            <person name="Galperin M.Y."/>
            <person name="Jogler C."/>
        </authorList>
    </citation>
    <scope>NUCLEOTIDE SEQUENCE [LARGE SCALE GENOMIC DNA]</scope>
    <source>
        <strain evidence="3 4">Pan241w</strain>
    </source>
</reference>
<dbReference type="InterPro" id="IPR027558">
    <property type="entry name" value="Pre_pil_HX9DG_C"/>
</dbReference>
<feature type="domain" description="DUF1559" evidence="2">
    <location>
        <begin position="162"/>
        <end position="298"/>
    </location>
</feature>
<sequence>MADSTIPENSSAGDQQSQSGSMNLLQVLVLIVFVGFVTLCLGIVFPVQMGYQLVIGWTSYITRTLPGVTISVERTTWFLVAFGLFTWGVHLGGKKWYRQKQIAESAPVWRGRWTFSLAAICFLLGLSGICVISMTHQTWWMVTGEPETFVARNFRFPFMVYSCREAARRSTSKYNLKLIGLGMHNYHEAYGQLPVGGSFSQAGQPQHSWVTRLLPYLDQAALYDQINFHQPWTSEDNRQHFQTKLNALLNPGIASDDDREYQPAHYAANSRVLNVNSGMNFKEITDGVSNTILAGEIKSNIKAWGDPTNFRDPARGINQSPHGFGGPFKGGANMLMIDGSVRFISEDIDPTILKALSTPNGGEAVGEF</sequence>
<dbReference type="Proteomes" id="UP000317171">
    <property type="component" value="Chromosome"/>
</dbReference>
<keyword evidence="1" id="KW-0472">Membrane</keyword>
<evidence type="ECO:0000313" key="3">
    <source>
        <dbReference type="EMBL" id="QDT40081.1"/>
    </source>
</evidence>
<feature type="transmembrane region" description="Helical" evidence="1">
    <location>
        <begin position="75"/>
        <end position="93"/>
    </location>
</feature>
<dbReference type="RefSeq" id="WP_145209436.1">
    <property type="nucleotide sequence ID" value="NZ_CP036269.1"/>
</dbReference>
<keyword evidence="1" id="KW-1133">Transmembrane helix</keyword>
<evidence type="ECO:0000259" key="2">
    <source>
        <dbReference type="Pfam" id="PF07596"/>
    </source>
</evidence>
<dbReference type="AlphaFoldDB" id="A0A517R8B2"/>
<feature type="domain" description="DUF1559" evidence="2">
    <location>
        <begin position="312"/>
        <end position="350"/>
    </location>
</feature>
<name>A0A517R8B2_9PLAN</name>
<dbReference type="NCBIfam" id="TIGR04294">
    <property type="entry name" value="pre_pil_HX9DG"/>
    <property type="match status" value="1"/>
</dbReference>
<protein>
    <recommendedName>
        <fullName evidence="2">DUF1559 domain-containing protein</fullName>
    </recommendedName>
</protein>
<dbReference type="OrthoDB" id="285651at2"/>
<gene>
    <name evidence="3" type="ORF">Pan241w_01340</name>
</gene>
<dbReference type="PANTHER" id="PTHR30093">
    <property type="entry name" value="GENERAL SECRETION PATHWAY PROTEIN G"/>
    <property type="match status" value="1"/>
</dbReference>
<dbReference type="KEGG" id="gaz:Pan241w_01340"/>
<organism evidence="3 4">
    <name type="scientific">Gimesia alba</name>
    <dbReference type="NCBI Taxonomy" id="2527973"/>
    <lineage>
        <taxon>Bacteria</taxon>
        <taxon>Pseudomonadati</taxon>
        <taxon>Planctomycetota</taxon>
        <taxon>Planctomycetia</taxon>
        <taxon>Planctomycetales</taxon>
        <taxon>Planctomycetaceae</taxon>
        <taxon>Gimesia</taxon>
    </lineage>
</organism>
<proteinExistence type="predicted"/>
<accession>A0A517R8B2</accession>
<feature type="transmembrane region" description="Helical" evidence="1">
    <location>
        <begin position="113"/>
        <end position="134"/>
    </location>
</feature>
<evidence type="ECO:0000313" key="4">
    <source>
        <dbReference type="Proteomes" id="UP000317171"/>
    </source>
</evidence>
<dbReference type="InterPro" id="IPR011453">
    <property type="entry name" value="DUF1559"/>
</dbReference>
<keyword evidence="4" id="KW-1185">Reference proteome</keyword>
<dbReference type="EMBL" id="CP036269">
    <property type="protein sequence ID" value="QDT40081.1"/>
    <property type="molecule type" value="Genomic_DNA"/>
</dbReference>
<dbReference type="Pfam" id="PF07596">
    <property type="entry name" value="SBP_bac_10"/>
    <property type="match status" value="2"/>
</dbReference>
<dbReference type="PANTHER" id="PTHR30093:SF2">
    <property type="entry name" value="TYPE II SECRETION SYSTEM PROTEIN H"/>
    <property type="match status" value="1"/>
</dbReference>
<evidence type="ECO:0000256" key="1">
    <source>
        <dbReference type="SAM" id="Phobius"/>
    </source>
</evidence>